<dbReference type="AlphaFoldDB" id="A0A0G0CKR6"/>
<comment type="caution">
    <text evidence="2">The sequence shown here is derived from an EMBL/GenBank/DDBJ whole genome shotgun (WGS) entry which is preliminary data.</text>
</comment>
<evidence type="ECO:0000313" key="2">
    <source>
        <dbReference type="EMBL" id="KKP76791.1"/>
    </source>
</evidence>
<dbReference type="Proteomes" id="UP000034816">
    <property type="component" value="Unassembled WGS sequence"/>
</dbReference>
<proteinExistence type="predicted"/>
<evidence type="ECO:0000313" key="3">
    <source>
        <dbReference type="Proteomes" id="UP000034816"/>
    </source>
</evidence>
<name>A0A0G0CKR6_9BACT</name>
<organism evidence="2 3">
    <name type="scientific">candidate division WS6 bacterium GW2011_GWF1_35_23</name>
    <dbReference type="NCBI Taxonomy" id="1619097"/>
    <lineage>
        <taxon>Bacteria</taxon>
        <taxon>Candidatus Dojkabacteria</taxon>
    </lineage>
</organism>
<feature type="domain" description="Phage-Barnase-EndoU-ColicinE5/D-RelE like nuclease 2" evidence="1">
    <location>
        <begin position="48"/>
        <end position="137"/>
    </location>
</feature>
<accession>A0A0G0CKR6</accession>
<dbReference type="InterPro" id="IPR041110">
    <property type="entry name" value="PBECR2"/>
</dbReference>
<reference evidence="2 3" key="1">
    <citation type="journal article" date="2015" name="Nature">
        <title>rRNA introns, odd ribosomes, and small enigmatic genomes across a large radiation of phyla.</title>
        <authorList>
            <person name="Brown C.T."/>
            <person name="Hug L.A."/>
            <person name="Thomas B.C."/>
            <person name="Sharon I."/>
            <person name="Castelle C.J."/>
            <person name="Singh A."/>
            <person name="Wilkins M.J."/>
            <person name="Williams K.H."/>
            <person name="Banfield J.F."/>
        </authorList>
    </citation>
    <scope>NUCLEOTIDE SEQUENCE [LARGE SCALE GENOMIC DNA]</scope>
</reference>
<gene>
    <name evidence="2" type="ORF">UR73_C0025G0010</name>
</gene>
<dbReference type="EMBL" id="LBQH01000025">
    <property type="protein sequence ID" value="KKP76791.1"/>
    <property type="molecule type" value="Genomic_DNA"/>
</dbReference>
<dbReference type="Pfam" id="PF18810">
    <property type="entry name" value="PBECR2"/>
    <property type="match status" value="1"/>
</dbReference>
<sequence>MIYFSSMTLENIHRKYVRYTEEKTLIQKKIFFLCNLYSSVRNNCTISNKSVSFSTVMLKHLYDRKPAEEYDKILRYIKESVRHPEEIYKNKENKTGGFCFVKSFLNQKYFTVLQESDAEQTNYIVTSFRIRKAEYLKGYEKIWERESDNLHRNT</sequence>
<evidence type="ECO:0000259" key="1">
    <source>
        <dbReference type="Pfam" id="PF18810"/>
    </source>
</evidence>
<protein>
    <recommendedName>
        <fullName evidence="1">Phage-Barnase-EndoU-ColicinE5/D-RelE like nuclease 2 domain-containing protein</fullName>
    </recommendedName>
</protein>